<dbReference type="NCBIfam" id="TIGR00143">
    <property type="entry name" value="hypF"/>
    <property type="match status" value="1"/>
</dbReference>
<keyword evidence="9" id="KW-0378">Hydrolase</keyword>
<feature type="domain" description="YrdC-like" evidence="11">
    <location>
        <begin position="199"/>
        <end position="385"/>
    </location>
</feature>
<evidence type="ECO:0000259" key="11">
    <source>
        <dbReference type="PROSITE" id="PS51163"/>
    </source>
</evidence>
<evidence type="ECO:0000256" key="6">
    <source>
        <dbReference type="ARBA" id="ARBA00022833"/>
    </source>
</evidence>
<dbReference type="Proteomes" id="UP001065373">
    <property type="component" value="Chromosome"/>
</dbReference>
<dbReference type="SUPFAM" id="SSF55821">
    <property type="entry name" value="YrdC/RibB"/>
    <property type="match status" value="1"/>
</dbReference>
<organism evidence="12">
    <name type="scientific">Methanothermobacter wolfeii</name>
    <name type="common">Methanobacterium wolfei</name>
    <dbReference type="NCBI Taxonomy" id="145261"/>
    <lineage>
        <taxon>Archaea</taxon>
        <taxon>Methanobacteriati</taxon>
        <taxon>Methanobacteriota</taxon>
        <taxon>Methanomada group</taxon>
        <taxon>Methanobacteria</taxon>
        <taxon>Methanobacteriales</taxon>
        <taxon>Methanobacteriaceae</taxon>
        <taxon>Methanothermobacter</taxon>
    </lineage>
</organism>
<evidence type="ECO:0000256" key="3">
    <source>
        <dbReference type="ARBA" id="ARBA00022598"/>
    </source>
</evidence>
<dbReference type="RefSeq" id="WP_261599568.1">
    <property type="nucleotide sequence ID" value="NZ_CP104550.1"/>
</dbReference>
<dbReference type="InterPro" id="IPR006070">
    <property type="entry name" value="Sua5-like_dom"/>
</dbReference>
<evidence type="ECO:0000259" key="10">
    <source>
        <dbReference type="PROSITE" id="PS51160"/>
    </source>
</evidence>
<dbReference type="GO" id="GO:0003998">
    <property type="term" value="F:acylphosphatase activity"/>
    <property type="evidence" value="ECO:0007669"/>
    <property type="project" value="UniProtKB-EC"/>
</dbReference>
<accession>A0A9E7UN00</accession>
<dbReference type="Pfam" id="PF17788">
    <property type="entry name" value="HypF_C"/>
    <property type="match status" value="1"/>
</dbReference>
<dbReference type="InterPro" id="IPR055128">
    <property type="entry name" value="HypF_C_2"/>
</dbReference>
<dbReference type="Gene3D" id="3.90.870.50">
    <property type="match status" value="1"/>
</dbReference>
<keyword evidence="4" id="KW-0479">Metal-binding</keyword>
<feature type="active site" evidence="9">
    <location>
        <position position="36"/>
    </location>
</feature>
<dbReference type="GO" id="GO:0008270">
    <property type="term" value="F:zinc ion binding"/>
    <property type="evidence" value="ECO:0007669"/>
    <property type="project" value="UniProtKB-KW"/>
</dbReference>
<dbReference type="InterPro" id="IPR017945">
    <property type="entry name" value="DHBP_synth_RibB-like_a/b_dom"/>
</dbReference>
<dbReference type="InterPro" id="IPR011125">
    <property type="entry name" value="Znf_HypF"/>
</dbReference>
<dbReference type="PIRSF" id="PIRSF006256">
    <property type="entry name" value="CMPcnvr_hdrg_mat"/>
    <property type="match status" value="1"/>
</dbReference>
<feature type="domain" description="Acylphosphatase-like" evidence="10">
    <location>
        <begin position="3"/>
        <end position="91"/>
    </location>
</feature>
<dbReference type="InterPro" id="IPR051060">
    <property type="entry name" value="Carbamoyltrans_HypF-like"/>
</dbReference>
<evidence type="ECO:0000256" key="4">
    <source>
        <dbReference type="ARBA" id="ARBA00022723"/>
    </source>
</evidence>
<comment type="pathway">
    <text evidence="1">Protein modification; [NiFe] hydrogenase maturation.</text>
</comment>
<dbReference type="SUPFAM" id="SSF54975">
    <property type="entry name" value="Acylphosphatase/BLUF domain-like"/>
    <property type="match status" value="1"/>
</dbReference>
<dbReference type="PANTHER" id="PTHR42959:SF1">
    <property type="entry name" value="CARBAMOYLTRANSFERASE HYPF"/>
    <property type="match status" value="1"/>
</dbReference>
<dbReference type="Gene3D" id="3.30.110.120">
    <property type="match status" value="1"/>
</dbReference>
<dbReference type="InterPro" id="IPR036046">
    <property type="entry name" value="Acylphosphatase-like_dom_sf"/>
</dbReference>
<dbReference type="GeneID" id="75107320"/>
<dbReference type="GO" id="GO:0016874">
    <property type="term" value="F:ligase activity"/>
    <property type="evidence" value="ECO:0007669"/>
    <property type="project" value="UniProtKB-UniRule"/>
</dbReference>
<dbReference type="PROSITE" id="PS00150">
    <property type="entry name" value="ACYLPHOSPHATASE_1"/>
    <property type="match status" value="1"/>
</dbReference>
<comment type="similarity">
    <text evidence="2 8">Belongs to the carbamoyltransferase HypF family.</text>
</comment>
<protein>
    <recommendedName>
        <fullName evidence="8">Carbamoyltransferase</fullName>
        <ecNumber evidence="8">6.2.-.-</ecNumber>
    </recommendedName>
</protein>
<dbReference type="Gene3D" id="3.30.420.360">
    <property type="match status" value="1"/>
</dbReference>
<dbReference type="Pfam" id="PF01300">
    <property type="entry name" value="Sua5_yciO_yrdC"/>
    <property type="match status" value="1"/>
</dbReference>
<dbReference type="InterPro" id="IPR041440">
    <property type="entry name" value="HypF_C"/>
</dbReference>
<comment type="catalytic activity">
    <reaction evidence="9">
        <text>an acyl phosphate + H2O = a carboxylate + phosphate + H(+)</text>
        <dbReference type="Rhea" id="RHEA:14965"/>
        <dbReference type="ChEBI" id="CHEBI:15377"/>
        <dbReference type="ChEBI" id="CHEBI:15378"/>
        <dbReference type="ChEBI" id="CHEBI:29067"/>
        <dbReference type="ChEBI" id="CHEBI:43474"/>
        <dbReference type="ChEBI" id="CHEBI:59918"/>
        <dbReference type="EC" id="3.6.1.7"/>
    </reaction>
</comment>
<evidence type="ECO:0000256" key="5">
    <source>
        <dbReference type="ARBA" id="ARBA00022771"/>
    </source>
</evidence>
<dbReference type="GO" id="GO:0051604">
    <property type="term" value="P:protein maturation"/>
    <property type="evidence" value="ECO:0007669"/>
    <property type="project" value="TreeGrafter"/>
</dbReference>
<evidence type="ECO:0000256" key="9">
    <source>
        <dbReference type="PROSITE-ProRule" id="PRU00520"/>
    </source>
</evidence>
<keyword evidence="5" id="KW-0863">Zinc-finger</keyword>
<dbReference type="InterPro" id="IPR017968">
    <property type="entry name" value="Acylphosphatase_CS"/>
</dbReference>
<evidence type="ECO:0000256" key="2">
    <source>
        <dbReference type="ARBA" id="ARBA00008097"/>
    </source>
</evidence>
<comment type="catalytic activity">
    <reaction evidence="7">
        <text>C-terminal L-cysteinyl-[HypE protein] + carbamoyl phosphate + ATP + H2O = C-terminal S-carboxamide-L-cysteinyl-[HypE protein] + AMP + phosphate + diphosphate + H(+)</text>
        <dbReference type="Rhea" id="RHEA:55636"/>
        <dbReference type="Rhea" id="RHEA-COMP:14247"/>
        <dbReference type="Rhea" id="RHEA-COMP:14392"/>
        <dbReference type="ChEBI" id="CHEBI:15377"/>
        <dbReference type="ChEBI" id="CHEBI:15378"/>
        <dbReference type="ChEBI" id="CHEBI:30616"/>
        <dbReference type="ChEBI" id="CHEBI:33019"/>
        <dbReference type="ChEBI" id="CHEBI:43474"/>
        <dbReference type="ChEBI" id="CHEBI:58228"/>
        <dbReference type="ChEBI" id="CHEBI:76913"/>
        <dbReference type="ChEBI" id="CHEBI:139126"/>
        <dbReference type="ChEBI" id="CHEBI:456215"/>
    </reaction>
</comment>
<dbReference type="PROSITE" id="PS51163">
    <property type="entry name" value="YRDC"/>
    <property type="match status" value="1"/>
</dbReference>
<dbReference type="Pfam" id="PF22521">
    <property type="entry name" value="HypF_C_2"/>
    <property type="match status" value="1"/>
</dbReference>
<proteinExistence type="inferred from homology"/>
<evidence type="ECO:0000313" key="12">
    <source>
        <dbReference type="EMBL" id="UXH31597.1"/>
    </source>
</evidence>
<keyword evidence="3 12" id="KW-0436">Ligase</keyword>
<keyword evidence="6" id="KW-0862">Zinc</keyword>
<dbReference type="EMBL" id="CP104550">
    <property type="protein sequence ID" value="UXH31597.1"/>
    <property type="molecule type" value="Genomic_DNA"/>
</dbReference>
<dbReference type="AlphaFoldDB" id="A0A9E7UN00"/>
<dbReference type="GO" id="GO:0016743">
    <property type="term" value="F:carboxyl- or carbamoyltransferase activity"/>
    <property type="evidence" value="ECO:0007669"/>
    <property type="project" value="UniProtKB-UniRule"/>
</dbReference>
<feature type="active site" evidence="9">
    <location>
        <position position="18"/>
    </location>
</feature>
<gene>
    <name evidence="12" type="primary">hypF</name>
    <name evidence="12" type="ORF">N5910_08670</name>
</gene>
<evidence type="ECO:0000256" key="1">
    <source>
        <dbReference type="ARBA" id="ARBA00004711"/>
    </source>
</evidence>
<dbReference type="Gene3D" id="3.30.420.40">
    <property type="match status" value="1"/>
</dbReference>
<reference evidence="12" key="1">
    <citation type="submission" date="2022-09" db="EMBL/GenBank/DDBJ databases">
        <title>Characterization of three MwoI isoschizomers from sequenced genome and metagenomes.</title>
        <authorList>
            <person name="Fomenkov A."/>
            <person name="Xu S.Y."/>
            <person name="Roberts R.J."/>
        </authorList>
    </citation>
    <scope>NUCLEOTIDE SEQUENCE</scope>
    <source>
        <strain evidence="12">DSM 2970</strain>
    </source>
</reference>
<dbReference type="InterPro" id="IPR004421">
    <property type="entry name" value="Carbamoyltransferase_HypF"/>
</dbReference>
<evidence type="ECO:0000256" key="8">
    <source>
        <dbReference type="PIRNR" id="PIRNR006256"/>
    </source>
</evidence>
<name>A0A9E7UN00_METWO</name>
<sequence>MYRAHIIVEGIVQGVGFRPSVYRLADETRLTGYVRNIGNAVEIVVEGERSRLDEFIARLKTEKPPISRISNVKVDFERIGKLSFHDFSIKESSSEFSGTSVIPADVATCDLCLGEIMDEDNRRHLYPFTACTDCGPRFTVIESVPYDRERTSMREFPLCESCMEEYLNPLDRRYHAEATCCPECGPELFLYRKKVMETDDPIMRAAELLDMGKIIAFKGIGGTHLVCRADDDDAVMELRSRLGRPGQPFACMSPDLESIRRYAVVSEREEKVLKSRRRPIVVLNKSSDYCLAPSVAPGLHNIGVMLPYSGLHHVLFRYTDAPAYVMTSANRPGDPMLVRNRDIIEGLDGIADYFLLHNRRIVNRCDDSVVRFRGGEMAFIRRSRGYAPEPYDLTGISGDVSALCLGPELDVTFSVLRKGQCYVSQHIGNTSRYDTFLFLKEAVEHLMNITGTDELDVVACDLHPRFLTTGYAEEVAEELSAEILRVQHHHAHSLALMFDNMVDECICIAADGVGYGDDGTSWGGEILHCTGPEYRRLGSLMPQKMPGGDLATRYPARMLLSILGEYHDAEELREIFTRRYIHYFPHGEREIDTVIKQLESGLNVSLSTSTGRVLDAISAALNICGRRTYEGECTMKLESAAFAARGHLKIPFEVKRSKGRYILNTSGILLQVMDLLERGEDVNEIAYAGQRAVAEGLAEMAVLAAVDTGVECIGGTGGVFYNEAISLAVRDYINREGYGFIQHRNSCAGDGSVSLGQAVLASLKYG</sequence>
<dbReference type="Pfam" id="PF07503">
    <property type="entry name" value="zf-HYPF"/>
    <property type="match status" value="2"/>
</dbReference>
<evidence type="ECO:0000256" key="7">
    <source>
        <dbReference type="ARBA" id="ARBA00048220"/>
    </source>
</evidence>
<dbReference type="PROSITE" id="PS51160">
    <property type="entry name" value="ACYLPHOSPHATASE_3"/>
    <property type="match status" value="1"/>
</dbReference>
<dbReference type="Pfam" id="PF00708">
    <property type="entry name" value="Acylphosphatase"/>
    <property type="match status" value="1"/>
</dbReference>
<dbReference type="PANTHER" id="PTHR42959">
    <property type="entry name" value="CARBAMOYLTRANSFERASE"/>
    <property type="match status" value="1"/>
</dbReference>
<dbReference type="InterPro" id="IPR001792">
    <property type="entry name" value="Acylphosphatase-like_dom"/>
</dbReference>
<dbReference type="GO" id="GO:0003725">
    <property type="term" value="F:double-stranded RNA binding"/>
    <property type="evidence" value="ECO:0007669"/>
    <property type="project" value="InterPro"/>
</dbReference>
<dbReference type="EC" id="6.2.-.-" evidence="8"/>